<dbReference type="OrthoDB" id="4183084at2759"/>
<dbReference type="SUPFAM" id="SSF52540">
    <property type="entry name" value="P-loop containing nucleoside triphosphate hydrolases"/>
    <property type="match status" value="1"/>
</dbReference>
<evidence type="ECO:0000313" key="2">
    <source>
        <dbReference type="Proteomes" id="UP000002059"/>
    </source>
</evidence>
<keyword evidence="2" id="KW-1185">Reference proteome</keyword>
<dbReference type="AlphaFoldDB" id="C1H9C1"/>
<dbReference type="InterPro" id="IPR027417">
    <property type="entry name" value="P-loop_NTPase"/>
</dbReference>
<gene>
    <name evidence="1" type="ORF">PAAG_07362</name>
</gene>
<dbReference type="EMBL" id="KN294014">
    <property type="protein sequence ID" value="EEH36944.2"/>
    <property type="molecule type" value="Genomic_DNA"/>
</dbReference>
<dbReference type="Gene3D" id="3.40.50.300">
    <property type="entry name" value="P-loop containing nucleotide triphosphate hydrolases"/>
    <property type="match status" value="1"/>
</dbReference>
<dbReference type="RefSeq" id="XP_002790825.2">
    <property type="nucleotide sequence ID" value="XM_002790779.2"/>
</dbReference>
<evidence type="ECO:0008006" key="3">
    <source>
        <dbReference type="Google" id="ProtNLM"/>
    </source>
</evidence>
<dbReference type="GeneID" id="9093989"/>
<evidence type="ECO:0000313" key="1">
    <source>
        <dbReference type="EMBL" id="EEH36944.2"/>
    </source>
</evidence>
<dbReference type="STRING" id="502779.C1H9C1"/>
<organism evidence="1 2">
    <name type="scientific">Paracoccidioides lutzii (strain ATCC MYA-826 / Pb01)</name>
    <name type="common">Paracoccidioides brasiliensis</name>
    <dbReference type="NCBI Taxonomy" id="502779"/>
    <lineage>
        <taxon>Eukaryota</taxon>
        <taxon>Fungi</taxon>
        <taxon>Dikarya</taxon>
        <taxon>Ascomycota</taxon>
        <taxon>Pezizomycotina</taxon>
        <taxon>Eurotiomycetes</taxon>
        <taxon>Eurotiomycetidae</taxon>
        <taxon>Onygenales</taxon>
        <taxon>Ajellomycetaceae</taxon>
        <taxon>Paracoccidioides</taxon>
    </lineage>
</organism>
<sequence>MPEEKQKVIKSLPESRVSKTSGAGFDDVIAGKGQGVIVLLHGPPGVAKILTAEAIAEHLKQLHQKQLKLIISSHDGLVNEQRLVE</sequence>
<protein>
    <recommendedName>
        <fullName evidence="3">ATPase AAA-type core domain-containing protein</fullName>
    </recommendedName>
</protein>
<dbReference type="Proteomes" id="UP000002059">
    <property type="component" value="Partially assembled WGS sequence"/>
</dbReference>
<dbReference type="VEuPathDB" id="FungiDB:PAAG_07362"/>
<dbReference type="PANTHER" id="PTHR46411">
    <property type="entry name" value="FAMILY ATPASE, PUTATIVE-RELATED"/>
    <property type="match status" value="1"/>
</dbReference>
<dbReference type="HOGENOM" id="CLU_2513246_0_0_1"/>
<reference evidence="1 2" key="1">
    <citation type="journal article" date="2011" name="PLoS Genet.">
        <title>Comparative genomic analysis of human fungal pathogens causing paracoccidioidomycosis.</title>
        <authorList>
            <person name="Desjardins C.A."/>
            <person name="Champion M.D."/>
            <person name="Holder J.W."/>
            <person name="Muszewska A."/>
            <person name="Goldberg J."/>
            <person name="Bailao A.M."/>
            <person name="Brigido M.M."/>
            <person name="Ferreira M.E."/>
            <person name="Garcia A.M."/>
            <person name="Grynberg M."/>
            <person name="Gujja S."/>
            <person name="Heiman D.I."/>
            <person name="Henn M.R."/>
            <person name="Kodira C.D."/>
            <person name="Leon-Narvaez H."/>
            <person name="Longo L.V."/>
            <person name="Ma L.J."/>
            <person name="Malavazi I."/>
            <person name="Matsuo A.L."/>
            <person name="Morais F.V."/>
            <person name="Pereira M."/>
            <person name="Rodriguez-Brito S."/>
            <person name="Sakthikumar S."/>
            <person name="Salem-Izacc S.M."/>
            <person name="Sykes S.M."/>
            <person name="Teixeira M.M."/>
            <person name="Vallejo M.C."/>
            <person name="Walter M.E."/>
            <person name="Yandava C."/>
            <person name="Young S."/>
            <person name="Zeng Q."/>
            <person name="Zucker J."/>
            <person name="Felipe M.S."/>
            <person name="Goldman G.H."/>
            <person name="Haas B.J."/>
            <person name="McEwen J.G."/>
            <person name="Nino-Vega G."/>
            <person name="Puccia R."/>
            <person name="San-Blas G."/>
            <person name="Soares C.M."/>
            <person name="Birren B.W."/>
            <person name="Cuomo C.A."/>
        </authorList>
    </citation>
    <scope>NUCLEOTIDE SEQUENCE [LARGE SCALE GENOMIC DNA]</scope>
    <source>
        <strain evidence="2">ATCC MYA-826 / Pb01</strain>
    </source>
</reference>
<accession>C1H9C1</accession>
<proteinExistence type="predicted"/>
<name>C1H9C1_PARBA</name>
<dbReference type="PANTHER" id="PTHR46411:SF3">
    <property type="entry name" value="AAA+ ATPASE DOMAIN-CONTAINING PROTEIN"/>
    <property type="match status" value="1"/>
</dbReference>
<dbReference type="KEGG" id="pbl:PAAG_07362"/>